<dbReference type="Gene3D" id="3.40.1190.20">
    <property type="match status" value="2"/>
</dbReference>
<evidence type="ECO:0000313" key="14">
    <source>
        <dbReference type="Proteomes" id="UP001603857"/>
    </source>
</evidence>
<evidence type="ECO:0000256" key="8">
    <source>
        <dbReference type="ARBA" id="ARBA00022777"/>
    </source>
</evidence>
<comment type="pathway">
    <text evidence="3">Cofactor biosynthesis; thiamine diphosphate biosynthesis; 4-methyl-5-(2-phosphoethyl)-thiazole from 5-(2-hydroxyethyl)-4-methylthiazole: step 1/1.</text>
</comment>
<dbReference type="GO" id="GO:0004417">
    <property type="term" value="F:hydroxyethylthiazole kinase activity"/>
    <property type="evidence" value="ECO:0007669"/>
    <property type="project" value="UniProtKB-EC"/>
</dbReference>
<keyword evidence="8" id="KW-0418">Kinase</keyword>
<dbReference type="EMBL" id="JBGMDY010000007">
    <property type="protein sequence ID" value="KAL2328002.1"/>
    <property type="molecule type" value="Genomic_DNA"/>
</dbReference>
<dbReference type="SUPFAM" id="SSF53613">
    <property type="entry name" value="Ribokinase-like"/>
    <property type="match status" value="1"/>
</dbReference>
<organism evidence="13 14">
    <name type="scientific">Flemingia macrophylla</name>
    <dbReference type="NCBI Taxonomy" id="520843"/>
    <lineage>
        <taxon>Eukaryota</taxon>
        <taxon>Viridiplantae</taxon>
        <taxon>Streptophyta</taxon>
        <taxon>Embryophyta</taxon>
        <taxon>Tracheophyta</taxon>
        <taxon>Spermatophyta</taxon>
        <taxon>Magnoliopsida</taxon>
        <taxon>eudicotyledons</taxon>
        <taxon>Gunneridae</taxon>
        <taxon>Pentapetalae</taxon>
        <taxon>rosids</taxon>
        <taxon>fabids</taxon>
        <taxon>Fabales</taxon>
        <taxon>Fabaceae</taxon>
        <taxon>Papilionoideae</taxon>
        <taxon>50 kb inversion clade</taxon>
        <taxon>NPAAA clade</taxon>
        <taxon>indigoferoid/millettioid clade</taxon>
        <taxon>Phaseoleae</taxon>
        <taxon>Flemingia</taxon>
    </lineage>
</organism>
<evidence type="ECO:0000313" key="13">
    <source>
        <dbReference type="EMBL" id="KAL2328002.1"/>
    </source>
</evidence>
<feature type="compositionally biased region" description="Basic residues" evidence="12">
    <location>
        <begin position="212"/>
        <end position="223"/>
    </location>
</feature>
<dbReference type="InterPro" id="IPR000417">
    <property type="entry name" value="Hyethyz_kinase"/>
</dbReference>
<name>A0ABD1LWU3_9FABA</name>
<dbReference type="Pfam" id="PF02110">
    <property type="entry name" value="HK"/>
    <property type="match status" value="2"/>
</dbReference>
<dbReference type="EC" id="2.7.1.50" evidence="4"/>
<evidence type="ECO:0000256" key="11">
    <source>
        <dbReference type="ARBA" id="ARBA00022977"/>
    </source>
</evidence>
<dbReference type="InterPro" id="IPR029056">
    <property type="entry name" value="Ribokinase-like"/>
</dbReference>
<gene>
    <name evidence="13" type="ORF">Fmac_021429</name>
</gene>
<feature type="region of interest" description="Disordered" evidence="12">
    <location>
        <begin position="157"/>
        <end position="223"/>
    </location>
</feature>
<reference evidence="13 14" key="1">
    <citation type="submission" date="2024-08" db="EMBL/GenBank/DDBJ databases">
        <title>Insights into the chromosomal genome structure of Flemingia macrophylla.</title>
        <authorList>
            <person name="Ding Y."/>
            <person name="Zhao Y."/>
            <person name="Bi W."/>
            <person name="Wu M."/>
            <person name="Zhao G."/>
            <person name="Gong Y."/>
            <person name="Li W."/>
            <person name="Zhang P."/>
        </authorList>
    </citation>
    <scope>NUCLEOTIDE SEQUENCE [LARGE SCALE GENOMIC DNA]</scope>
    <source>
        <strain evidence="13">DYQJB</strain>
        <tissue evidence="13">Leaf</tissue>
    </source>
</reference>
<keyword evidence="10" id="KW-0460">Magnesium</keyword>
<evidence type="ECO:0000256" key="3">
    <source>
        <dbReference type="ARBA" id="ARBA00004868"/>
    </source>
</evidence>
<dbReference type="Proteomes" id="UP001603857">
    <property type="component" value="Unassembled WGS sequence"/>
</dbReference>
<accession>A0ABD1LWU3</accession>
<evidence type="ECO:0000256" key="2">
    <source>
        <dbReference type="ARBA" id="ARBA00001946"/>
    </source>
</evidence>
<keyword evidence="7" id="KW-0547">Nucleotide-binding</keyword>
<feature type="compositionally biased region" description="Low complexity" evidence="12">
    <location>
        <begin position="164"/>
        <end position="177"/>
    </location>
</feature>
<evidence type="ECO:0000256" key="10">
    <source>
        <dbReference type="ARBA" id="ARBA00022842"/>
    </source>
</evidence>
<evidence type="ECO:0000256" key="4">
    <source>
        <dbReference type="ARBA" id="ARBA00012129"/>
    </source>
</evidence>
<keyword evidence="14" id="KW-1185">Reference proteome</keyword>
<comment type="caution">
    <text evidence="13">The sequence shown here is derived from an EMBL/GenBank/DDBJ whole genome shotgun (WGS) entry which is preliminary data.</text>
</comment>
<evidence type="ECO:0000256" key="9">
    <source>
        <dbReference type="ARBA" id="ARBA00022840"/>
    </source>
</evidence>
<dbReference type="GO" id="GO:0009228">
    <property type="term" value="P:thiamine biosynthetic process"/>
    <property type="evidence" value="ECO:0007669"/>
    <property type="project" value="UniProtKB-KW"/>
</dbReference>
<evidence type="ECO:0000256" key="5">
    <source>
        <dbReference type="ARBA" id="ARBA00022679"/>
    </source>
</evidence>
<evidence type="ECO:0000256" key="6">
    <source>
        <dbReference type="ARBA" id="ARBA00022723"/>
    </source>
</evidence>
<evidence type="ECO:0000256" key="1">
    <source>
        <dbReference type="ARBA" id="ARBA00001771"/>
    </source>
</evidence>
<evidence type="ECO:0000256" key="7">
    <source>
        <dbReference type="ARBA" id="ARBA00022741"/>
    </source>
</evidence>
<dbReference type="AlphaFoldDB" id="A0ABD1LWU3"/>
<comment type="catalytic activity">
    <reaction evidence="1">
        <text>5-(2-hydroxyethyl)-4-methylthiazole + ATP = 4-methyl-5-(2-phosphooxyethyl)-thiazole + ADP + H(+)</text>
        <dbReference type="Rhea" id="RHEA:24212"/>
        <dbReference type="ChEBI" id="CHEBI:15378"/>
        <dbReference type="ChEBI" id="CHEBI:17957"/>
        <dbReference type="ChEBI" id="CHEBI:30616"/>
        <dbReference type="ChEBI" id="CHEBI:58296"/>
        <dbReference type="ChEBI" id="CHEBI:456216"/>
        <dbReference type="EC" id="2.7.1.50"/>
    </reaction>
</comment>
<keyword evidence="5" id="KW-0808">Transferase</keyword>
<keyword evidence="6" id="KW-0479">Metal-binding</keyword>
<feature type="compositionally biased region" description="Basic and acidic residues" evidence="12">
    <location>
        <begin position="199"/>
        <end position="211"/>
    </location>
</feature>
<evidence type="ECO:0000256" key="12">
    <source>
        <dbReference type="SAM" id="MobiDB-lite"/>
    </source>
</evidence>
<dbReference type="GO" id="GO:0046872">
    <property type="term" value="F:metal ion binding"/>
    <property type="evidence" value="ECO:0007669"/>
    <property type="project" value="UniProtKB-KW"/>
</dbReference>
<sequence>MLHAAEELSNFIPHAAILCVNVSMLCPSWLLAINTAAKLCSDLGTPWVLDPVDASASAFSKLCSDLGTPWVLDPIDASAFAKLYSDLGTPWILDPIDASASVFRFHARHQLLLLNPNLVRGNASKISPSKGEPVVEGEGPKGVENFYGGGWGRRVMSGGGGEGSRSVWGKGVGRMPPGKGGGGRRRPKGGGGGRRRIQREREKRKREEKLRFCTKQRGRGLGK</sequence>
<keyword evidence="11" id="KW-0784">Thiamine biosynthesis</keyword>
<keyword evidence="9" id="KW-0067">ATP-binding</keyword>
<dbReference type="GO" id="GO:0005524">
    <property type="term" value="F:ATP binding"/>
    <property type="evidence" value="ECO:0007669"/>
    <property type="project" value="UniProtKB-KW"/>
</dbReference>
<feature type="compositionally biased region" description="Basic residues" evidence="12">
    <location>
        <begin position="182"/>
        <end position="198"/>
    </location>
</feature>
<proteinExistence type="predicted"/>
<protein>
    <recommendedName>
        <fullName evidence="4">hydroxyethylthiazole kinase</fullName>
        <ecNumber evidence="4">2.7.1.50</ecNumber>
    </recommendedName>
</protein>
<comment type="cofactor">
    <cofactor evidence="2">
        <name>Mg(2+)</name>
        <dbReference type="ChEBI" id="CHEBI:18420"/>
    </cofactor>
</comment>